<organism evidence="2 3">
    <name type="scientific">Candidatus Limadaptatus stercorigallinarum</name>
    <dbReference type="NCBI Taxonomy" id="2840845"/>
    <lineage>
        <taxon>Bacteria</taxon>
        <taxon>Bacillati</taxon>
        <taxon>Bacillota</taxon>
        <taxon>Clostridia</taxon>
        <taxon>Eubacteriales</taxon>
        <taxon>Candidatus Limadaptatus</taxon>
    </lineage>
</organism>
<dbReference type="InterPro" id="IPR012347">
    <property type="entry name" value="Ferritin-like"/>
</dbReference>
<evidence type="ECO:0000313" key="3">
    <source>
        <dbReference type="Proteomes" id="UP000824088"/>
    </source>
</evidence>
<dbReference type="AlphaFoldDB" id="A0A9D1HSJ3"/>
<accession>A0A9D1HSJ3</accession>
<dbReference type="InterPro" id="IPR003251">
    <property type="entry name" value="Rr_diiron-bd_dom"/>
</dbReference>
<comment type="caution">
    <text evidence="2">The sequence shown here is derived from an EMBL/GenBank/DDBJ whole genome shotgun (WGS) entry which is preliminary data.</text>
</comment>
<evidence type="ECO:0000259" key="1">
    <source>
        <dbReference type="Pfam" id="PF02915"/>
    </source>
</evidence>
<dbReference type="InterPro" id="IPR009078">
    <property type="entry name" value="Ferritin-like_SF"/>
</dbReference>
<feature type="domain" description="Rubrerythrin diiron-binding" evidence="1">
    <location>
        <begin position="36"/>
        <end position="157"/>
    </location>
</feature>
<dbReference type="SUPFAM" id="SSF47240">
    <property type="entry name" value="Ferritin-like"/>
    <property type="match status" value="1"/>
</dbReference>
<proteinExistence type="predicted"/>
<reference evidence="2" key="1">
    <citation type="submission" date="2020-10" db="EMBL/GenBank/DDBJ databases">
        <authorList>
            <person name="Gilroy R."/>
        </authorList>
    </citation>
    <scope>NUCLEOTIDE SEQUENCE</scope>
    <source>
        <strain evidence="2">1063</strain>
    </source>
</reference>
<name>A0A9D1HSJ3_9FIRM</name>
<dbReference type="GO" id="GO:0046872">
    <property type="term" value="F:metal ion binding"/>
    <property type="evidence" value="ECO:0007669"/>
    <property type="project" value="InterPro"/>
</dbReference>
<dbReference type="Pfam" id="PF02915">
    <property type="entry name" value="Rubrerythrin"/>
    <property type="match status" value="1"/>
</dbReference>
<reference evidence="2" key="2">
    <citation type="journal article" date="2021" name="PeerJ">
        <title>Extensive microbial diversity within the chicken gut microbiome revealed by metagenomics and culture.</title>
        <authorList>
            <person name="Gilroy R."/>
            <person name="Ravi A."/>
            <person name="Getino M."/>
            <person name="Pursley I."/>
            <person name="Horton D.L."/>
            <person name="Alikhan N.F."/>
            <person name="Baker D."/>
            <person name="Gharbi K."/>
            <person name="Hall N."/>
            <person name="Watson M."/>
            <person name="Adriaenssens E.M."/>
            <person name="Foster-Nyarko E."/>
            <person name="Jarju S."/>
            <person name="Secka A."/>
            <person name="Antonio M."/>
            <person name="Oren A."/>
            <person name="Chaudhuri R.R."/>
            <person name="La Ragione R."/>
            <person name="Hildebrand F."/>
            <person name="Pallen M.J."/>
        </authorList>
    </citation>
    <scope>NUCLEOTIDE SEQUENCE</scope>
    <source>
        <strain evidence="2">1063</strain>
    </source>
</reference>
<dbReference type="Gene3D" id="1.20.1260.10">
    <property type="match status" value="2"/>
</dbReference>
<dbReference type="Proteomes" id="UP000824088">
    <property type="component" value="Unassembled WGS sequence"/>
</dbReference>
<dbReference type="EMBL" id="DVMN01000085">
    <property type="protein sequence ID" value="HIU21527.1"/>
    <property type="molecule type" value="Genomic_DNA"/>
</dbReference>
<protein>
    <submittedName>
        <fullName evidence="2">Manganese catalase family protein</fullName>
    </submittedName>
</protein>
<gene>
    <name evidence="2" type="ORF">IAD51_04775</name>
</gene>
<evidence type="ECO:0000313" key="2">
    <source>
        <dbReference type="EMBL" id="HIU21527.1"/>
    </source>
</evidence>
<sequence>MEPKPYACELPYPEIEPVENIADSKLLMPNYGGPSGELTAVTTYCFQFYITERNKELKDALEGIARTEMHHHELLGEAIFKLGGYPVMGGRTYWSGSFVNYTLDPKKFLRQNITAEETAILNYERTVLALHTESVKTLLERIILDEELHIKIFKELLAGL</sequence>
<dbReference type="GO" id="GO:0016491">
    <property type="term" value="F:oxidoreductase activity"/>
    <property type="evidence" value="ECO:0007669"/>
    <property type="project" value="InterPro"/>
</dbReference>